<keyword evidence="3" id="KW-0328">Glycosyltransferase</keyword>
<keyword evidence="7" id="KW-1185">Reference proteome</keyword>
<dbReference type="PANTHER" id="PTHR43179">
    <property type="entry name" value="RHAMNOSYLTRANSFERASE WBBL"/>
    <property type="match status" value="1"/>
</dbReference>
<proteinExistence type="inferred from homology"/>
<dbReference type="InterPro" id="IPR029044">
    <property type="entry name" value="Nucleotide-diphossugar_trans"/>
</dbReference>
<dbReference type="SUPFAM" id="SSF53756">
    <property type="entry name" value="UDP-Glycosyltransferase/glycogen phosphorylase"/>
    <property type="match status" value="1"/>
</dbReference>
<dbReference type="Proteomes" id="UP000176288">
    <property type="component" value="Chromosome"/>
</dbReference>
<evidence type="ECO:0000313" key="7">
    <source>
        <dbReference type="Proteomes" id="UP000176288"/>
    </source>
</evidence>
<dbReference type="Pfam" id="PF00535">
    <property type="entry name" value="Glycos_transf_2"/>
    <property type="match status" value="1"/>
</dbReference>
<organism evidence="6 7">
    <name type="scientific">Boudabousia tangfeifanii</name>
    <dbReference type="NCBI Taxonomy" id="1912795"/>
    <lineage>
        <taxon>Bacteria</taxon>
        <taxon>Bacillati</taxon>
        <taxon>Actinomycetota</taxon>
        <taxon>Actinomycetes</taxon>
        <taxon>Actinomycetales</taxon>
        <taxon>Actinomycetaceae</taxon>
        <taxon>Boudabousia</taxon>
    </lineage>
</organism>
<dbReference type="RefSeq" id="WP_071163912.1">
    <property type="nucleotide sequence ID" value="NZ_CP017812.1"/>
</dbReference>
<evidence type="ECO:0000256" key="3">
    <source>
        <dbReference type="ARBA" id="ARBA00022676"/>
    </source>
</evidence>
<dbReference type="Gene3D" id="3.90.550.10">
    <property type="entry name" value="Spore Coat Polysaccharide Biosynthesis Protein SpsA, Chain A"/>
    <property type="match status" value="1"/>
</dbReference>
<gene>
    <name evidence="6" type="ORF">BK816_03350</name>
</gene>
<keyword evidence="4" id="KW-0808">Transferase</keyword>
<dbReference type="InterPro" id="IPR001173">
    <property type="entry name" value="Glyco_trans_2-like"/>
</dbReference>
<comment type="similarity">
    <text evidence="2">Belongs to the glycosyltransferase 2 family.</text>
</comment>
<dbReference type="InterPro" id="IPR013969">
    <property type="entry name" value="Oligosacch_biosynth_Alg14"/>
</dbReference>
<reference evidence="6 7" key="1">
    <citation type="submission" date="2016-10" db="EMBL/GenBank/DDBJ databases">
        <title>Actinomyces aegypiusis sp. nov., isolated from the Aegypius monachus in Qinghai Tibet Plateau China.</title>
        <authorList>
            <person name="Wang Y."/>
        </authorList>
    </citation>
    <scope>NUCLEOTIDE SEQUENCE [LARGE SCALE GENOMIC DNA]</scope>
    <source>
        <strain evidence="6 7">VUL4_3</strain>
    </source>
</reference>
<comment type="pathway">
    <text evidence="1">Cell wall biogenesis; cell wall polysaccharide biosynthesis.</text>
</comment>
<dbReference type="KEGG" id="avu:BK816_03350"/>
<sequence>MRNNRPKVVVALVAYNRAPLLKECLDALSVQSVQPTAVVAVDNASSDQTPEILAAHPVVSHTLRLERNTGGAGGYAAAIALALEKAEADWVWIMDDDTIPSPTALEKLIEVRDSYPEPVTLLASKAIWTDGNTHPMNTHRQRPFASKEEIQAAKQYGAMPVRAASFVSILVRAEAIRANGLPIADYFLWNDDLEYTARLLRDGVGLYVPASVVTHKTKQLASATDDPGERFYYEARNKRWFLKSDHLRARDRILWGGATVVRWGKMFLKSKQRKQLWQLGYKGWKDGSQTPKTNEEYFADLPKVRQVISGLDDQTETIQNNQGTPKILMAGSSGGHLAQLRNLSYWYQDLDVTWLTFDTEDAKTALEGERVIWATHSPERKWQQLIKSAKLARRTLDKSRPDLIISAGASLGIMALLYGKMLGVPTLYIEVFDRIKLRSLSGRIAYRLADEFCVQWEEQKKLYPKAKLVGPLL</sequence>
<evidence type="ECO:0000256" key="1">
    <source>
        <dbReference type="ARBA" id="ARBA00004776"/>
    </source>
</evidence>
<dbReference type="EMBL" id="CP017812">
    <property type="protein sequence ID" value="AOZ72446.1"/>
    <property type="molecule type" value="Genomic_DNA"/>
</dbReference>
<protein>
    <recommendedName>
        <fullName evidence="5">Glycosyltransferase 2-like domain-containing protein</fullName>
    </recommendedName>
</protein>
<evidence type="ECO:0000313" key="6">
    <source>
        <dbReference type="EMBL" id="AOZ72446.1"/>
    </source>
</evidence>
<evidence type="ECO:0000256" key="4">
    <source>
        <dbReference type="ARBA" id="ARBA00022679"/>
    </source>
</evidence>
<dbReference type="AlphaFoldDB" id="A0A1D9MJI7"/>
<dbReference type="STRING" id="1912795.BK816_03350"/>
<dbReference type="GO" id="GO:0016757">
    <property type="term" value="F:glycosyltransferase activity"/>
    <property type="evidence" value="ECO:0007669"/>
    <property type="project" value="UniProtKB-KW"/>
</dbReference>
<dbReference type="SUPFAM" id="SSF53448">
    <property type="entry name" value="Nucleotide-diphospho-sugar transferases"/>
    <property type="match status" value="1"/>
</dbReference>
<evidence type="ECO:0000256" key="2">
    <source>
        <dbReference type="ARBA" id="ARBA00006739"/>
    </source>
</evidence>
<accession>A0A1D9MJI7</accession>
<evidence type="ECO:0000259" key="5">
    <source>
        <dbReference type="Pfam" id="PF00535"/>
    </source>
</evidence>
<dbReference type="PANTHER" id="PTHR43179:SF12">
    <property type="entry name" value="GALACTOFURANOSYLTRANSFERASE GLFT2"/>
    <property type="match status" value="1"/>
</dbReference>
<dbReference type="Gene3D" id="3.40.50.2000">
    <property type="entry name" value="Glycogen Phosphorylase B"/>
    <property type="match status" value="1"/>
</dbReference>
<dbReference type="OrthoDB" id="7665907at2"/>
<name>A0A1D9MJI7_9ACTO</name>
<dbReference type="GO" id="GO:0006488">
    <property type="term" value="P:dolichol-linked oligosaccharide biosynthetic process"/>
    <property type="evidence" value="ECO:0007669"/>
    <property type="project" value="InterPro"/>
</dbReference>
<dbReference type="Pfam" id="PF08660">
    <property type="entry name" value="Alg14"/>
    <property type="match status" value="1"/>
</dbReference>
<feature type="domain" description="Glycosyltransferase 2-like" evidence="5">
    <location>
        <begin position="10"/>
        <end position="146"/>
    </location>
</feature>